<feature type="signal peptide" evidence="5">
    <location>
        <begin position="1"/>
        <end position="26"/>
    </location>
</feature>
<evidence type="ECO:0000256" key="2">
    <source>
        <dbReference type="ARBA" id="ARBA00022702"/>
    </source>
</evidence>
<feature type="chain" id="PRO_5035945540" evidence="5">
    <location>
        <begin position="27"/>
        <end position="134"/>
    </location>
</feature>
<dbReference type="EMBL" id="CM035410">
    <property type="protein sequence ID" value="KAH7437014.1"/>
    <property type="molecule type" value="Genomic_DNA"/>
</dbReference>
<name>A0A8T2UUC4_CERRI</name>
<gene>
    <name evidence="6" type="ORF">KP509_05G052600</name>
</gene>
<protein>
    <submittedName>
        <fullName evidence="6">Uncharacterized protein</fullName>
    </submittedName>
</protein>
<evidence type="ECO:0000256" key="3">
    <source>
        <dbReference type="ARBA" id="ARBA00022729"/>
    </source>
</evidence>
<dbReference type="GO" id="GO:0005179">
    <property type="term" value="F:hormone activity"/>
    <property type="evidence" value="ECO:0007669"/>
    <property type="project" value="UniProtKB-KW"/>
</dbReference>
<dbReference type="InterPro" id="IPR008801">
    <property type="entry name" value="RALF"/>
</dbReference>
<evidence type="ECO:0000256" key="5">
    <source>
        <dbReference type="SAM" id="SignalP"/>
    </source>
</evidence>
<comment type="similarity">
    <text evidence="1">Belongs to the plant rapid alkalinization factor (RALF) family.</text>
</comment>
<dbReference type="PANTHER" id="PTHR33136">
    <property type="entry name" value="RAPID ALKALINIZATION FACTOR-LIKE"/>
    <property type="match status" value="1"/>
</dbReference>
<evidence type="ECO:0000313" key="6">
    <source>
        <dbReference type="EMBL" id="KAH7437014.1"/>
    </source>
</evidence>
<reference evidence="6" key="1">
    <citation type="submission" date="2021-08" db="EMBL/GenBank/DDBJ databases">
        <title>WGS assembly of Ceratopteris richardii.</title>
        <authorList>
            <person name="Marchant D.B."/>
            <person name="Chen G."/>
            <person name="Jenkins J."/>
            <person name="Shu S."/>
            <person name="Leebens-Mack J."/>
            <person name="Grimwood J."/>
            <person name="Schmutz J."/>
            <person name="Soltis P."/>
            <person name="Soltis D."/>
            <person name="Chen Z.-H."/>
        </authorList>
    </citation>
    <scope>NUCLEOTIDE SEQUENCE</scope>
    <source>
        <strain evidence="6">Whitten #5841</strain>
        <tissue evidence="6">Leaf</tissue>
    </source>
</reference>
<accession>A0A8T2UUC4</accession>
<sequence>MAHRIEFRRTLCVGFCLCVVFSIAHAVNCSAASSLQASEHGRRADTEWLPESRDYRTQLQELVERTDSESSHLQRLLFGAVNHISYGALRADNSPCPPMSGRSYYLPNCRSATGPVNPYTRGCTTATRCYRDTA</sequence>
<keyword evidence="4" id="KW-1015">Disulfide bond</keyword>
<organism evidence="6 7">
    <name type="scientific">Ceratopteris richardii</name>
    <name type="common">Triangle waterfern</name>
    <dbReference type="NCBI Taxonomy" id="49495"/>
    <lineage>
        <taxon>Eukaryota</taxon>
        <taxon>Viridiplantae</taxon>
        <taxon>Streptophyta</taxon>
        <taxon>Embryophyta</taxon>
        <taxon>Tracheophyta</taxon>
        <taxon>Polypodiopsida</taxon>
        <taxon>Polypodiidae</taxon>
        <taxon>Polypodiales</taxon>
        <taxon>Pteridineae</taxon>
        <taxon>Pteridaceae</taxon>
        <taxon>Parkerioideae</taxon>
        <taxon>Ceratopteris</taxon>
    </lineage>
</organism>
<dbReference type="Pfam" id="PF05498">
    <property type="entry name" value="RALF"/>
    <property type="match status" value="1"/>
</dbReference>
<keyword evidence="7" id="KW-1185">Reference proteome</keyword>
<evidence type="ECO:0000313" key="7">
    <source>
        <dbReference type="Proteomes" id="UP000825935"/>
    </source>
</evidence>
<evidence type="ECO:0000256" key="1">
    <source>
        <dbReference type="ARBA" id="ARBA00009178"/>
    </source>
</evidence>
<dbReference type="PANTHER" id="PTHR33136:SF6">
    <property type="entry name" value="PROTEIN RALF-LIKE 34"/>
    <property type="match status" value="1"/>
</dbReference>
<dbReference type="AlphaFoldDB" id="A0A8T2UUC4"/>
<keyword evidence="3 5" id="KW-0732">Signal</keyword>
<keyword evidence="2" id="KW-0372">Hormone</keyword>
<dbReference type="Proteomes" id="UP000825935">
    <property type="component" value="Chromosome 5"/>
</dbReference>
<proteinExistence type="inferred from homology"/>
<dbReference type="OrthoDB" id="1931174at2759"/>
<comment type="caution">
    <text evidence="6">The sequence shown here is derived from an EMBL/GenBank/DDBJ whole genome shotgun (WGS) entry which is preliminary data.</text>
</comment>
<evidence type="ECO:0000256" key="4">
    <source>
        <dbReference type="ARBA" id="ARBA00023157"/>
    </source>
</evidence>